<gene>
    <name evidence="1" type="ORF">PTRG_02766</name>
</gene>
<evidence type="ECO:0000313" key="2">
    <source>
        <dbReference type="Proteomes" id="UP000001471"/>
    </source>
</evidence>
<reference evidence="2" key="1">
    <citation type="journal article" date="2013" name="G3 (Bethesda)">
        <title>Comparative genomics of a plant-pathogenic fungus, Pyrenophora tritici-repentis, reveals transduplication and the impact of repeat elements on pathogenicity and population divergence.</title>
        <authorList>
            <person name="Manning V.A."/>
            <person name="Pandelova I."/>
            <person name="Dhillon B."/>
            <person name="Wilhelm L.J."/>
            <person name="Goodwin S.B."/>
            <person name="Berlin A.M."/>
            <person name="Figueroa M."/>
            <person name="Freitag M."/>
            <person name="Hane J.K."/>
            <person name="Henrissat B."/>
            <person name="Holman W.H."/>
            <person name="Kodira C.D."/>
            <person name="Martin J."/>
            <person name="Oliver R.P."/>
            <person name="Robbertse B."/>
            <person name="Schackwitz W."/>
            <person name="Schwartz D.C."/>
            <person name="Spatafora J.W."/>
            <person name="Turgeon B.G."/>
            <person name="Yandava C."/>
            <person name="Young S."/>
            <person name="Zhou S."/>
            <person name="Zeng Q."/>
            <person name="Grigoriev I.V."/>
            <person name="Ma L.-J."/>
            <person name="Ciuffetti L.M."/>
        </authorList>
    </citation>
    <scope>NUCLEOTIDE SEQUENCE [LARGE SCALE GENOMIC DNA]</scope>
    <source>
        <strain evidence="2">Pt-1C-BFP</strain>
    </source>
</reference>
<proteinExistence type="predicted"/>
<sequence length="179" mass="20755">MPLETKTDTAETNPLTIYCSDGAGQLAEFLAILHSPTGIAQQRYLEARSVFPPLLLTSTLVRNARDTAEPPQERQLPGELDIAAMMFLSLLEKYRYRWSAIPIRAWWQAIMVMLRCCKNLEMIDVPAQWGHIRWYPGPYGGAFPYIDQSTKRQVENWRWRWGRKPLELEEADEREKDTG</sequence>
<accession>B2VZC6</accession>
<dbReference type="HOGENOM" id="CLU_1587097_0_0_1"/>
<dbReference type="AlphaFoldDB" id="B2VZC6"/>
<name>B2VZC6_PYRTR</name>
<organism evidence="1 2">
    <name type="scientific">Pyrenophora tritici-repentis (strain Pt-1C-BFP)</name>
    <name type="common">Wheat tan spot fungus</name>
    <name type="synonym">Drechslera tritici-repentis</name>
    <dbReference type="NCBI Taxonomy" id="426418"/>
    <lineage>
        <taxon>Eukaryota</taxon>
        <taxon>Fungi</taxon>
        <taxon>Dikarya</taxon>
        <taxon>Ascomycota</taxon>
        <taxon>Pezizomycotina</taxon>
        <taxon>Dothideomycetes</taxon>
        <taxon>Pleosporomycetidae</taxon>
        <taxon>Pleosporales</taxon>
        <taxon>Pleosporineae</taxon>
        <taxon>Pleosporaceae</taxon>
        <taxon>Pyrenophora</taxon>
    </lineage>
</organism>
<dbReference type="eggNOG" id="ENOG502T65V">
    <property type="taxonomic scope" value="Eukaryota"/>
</dbReference>
<dbReference type="Proteomes" id="UP000001471">
    <property type="component" value="Unassembled WGS sequence"/>
</dbReference>
<evidence type="ECO:0000313" key="1">
    <source>
        <dbReference type="EMBL" id="EDU45289.1"/>
    </source>
</evidence>
<dbReference type="EMBL" id="DS231616">
    <property type="protein sequence ID" value="EDU45289.1"/>
    <property type="molecule type" value="Genomic_DNA"/>
</dbReference>
<dbReference type="InParanoid" id="B2VZC6"/>
<protein>
    <submittedName>
        <fullName evidence="1">Uncharacterized protein</fullName>
    </submittedName>
</protein>